<gene>
    <name evidence="1" type="ORF">SAMN04488121_101703</name>
</gene>
<dbReference type="OrthoDB" id="7060517at2"/>
<evidence type="ECO:0000313" key="2">
    <source>
        <dbReference type="Proteomes" id="UP000199045"/>
    </source>
</evidence>
<protein>
    <submittedName>
        <fullName evidence="1">Uncharacterized protein</fullName>
    </submittedName>
</protein>
<dbReference type="Pfam" id="PF22668">
    <property type="entry name" value="DUF7009"/>
    <property type="match status" value="1"/>
</dbReference>
<dbReference type="AlphaFoldDB" id="A0A1G7I330"/>
<dbReference type="EMBL" id="FNBN01000001">
    <property type="protein sequence ID" value="SDF07141.1"/>
    <property type="molecule type" value="Genomic_DNA"/>
</dbReference>
<proteinExistence type="predicted"/>
<organism evidence="1 2">
    <name type="scientific">Chitinophaga filiformis</name>
    <name type="common">Myxococcus filiformis</name>
    <name type="synonym">Flexibacter filiformis</name>
    <dbReference type="NCBI Taxonomy" id="104663"/>
    <lineage>
        <taxon>Bacteria</taxon>
        <taxon>Pseudomonadati</taxon>
        <taxon>Bacteroidota</taxon>
        <taxon>Chitinophagia</taxon>
        <taxon>Chitinophagales</taxon>
        <taxon>Chitinophagaceae</taxon>
        <taxon>Chitinophaga</taxon>
    </lineage>
</organism>
<evidence type="ECO:0000313" key="1">
    <source>
        <dbReference type="EMBL" id="SDF07141.1"/>
    </source>
</evidence>
<sequence>MKIRIRGNSIRYRLDKKDIEALKADGKVEESTTIGAGNLHFCIKAKAGSNAPFIKLESSAIHLSFPKEQVQEWTDTDQVGFSAEIPNADGSVLSILVEKDFKCLTERDEDDSNAFDNPASSC</sequence>
<reference evidence="1 2" key="1">
    <citation type="submission" date="2016-10" db="EMBL/GenBank/DDBJ databases">
        <authorList>
            <person name="de Groot N.N."/>
        </authorList>
    </citation>
    <scope>NUCLEOTIDE SEQUENCE [LARGE SCALE GENOMIC DNA]</scope>
    <source>
        <strain evidence="1 2">DSM 527</strain>
    </source>
</reference>
<name>A0A1G7I330_CHIFI</name>
<accession>A0A1G7I330</accession>
<dbReference type="STRING" id="104663.SAMN04488121_101703"/>
<dbReference type="InterPro" id="IPR053825">
    <property type="entry name" value="DUF7009"/>
</dbReference>
<dbReference type="Proteomes" id="UP000199045">
    <property type="component" value="Unassembled WGS sequence"/>
</dbReference>
<dbReference type="RefSeq" id="WP_089828830.1">
    <property type="nucleotide sequence ID" value="NZ_FNBN01000001.1"/>
</dbReference>